<dbReference type="EMBL" id="CP042306">
    <property type="protein sequence ID" value="QDZ07675.1"/>
    <property type="molecule type" value="Genomic_DNA"/>
</dbReference>
<name>A0A5B8LIP4_9SPHN</name>
<dbReference type="OrthoDB" id="7522752at2"/>
<feature type="transmembrane region" description="Helical" evidence="1">
    <location>
        <begin position="28"/>
        <end position="46"/>
    </location>
</feature>
<proteinExistence type="predicted"/>
<sequence>MIGSFDRKRRTAPTTLGRLRSDVGGNTLAMMAIALIPICAIIGSGLDTARLYVVKVRLQQACDAGVLAGRKSIITSGAALDTSDTGSAKQFFKNNFNDGWMRTGTATFTPVKTSDNQVSGTASVPVPMTIMKMFGMPDITLSVACQARYDVPDTDIMFVLDTTGSMGSKPDGTGGGGKYAYTRENGTTGYATAEASSGSKISAVRSAVLNFYDTVKASSDTTTHIRYGFVPYSVSVNVGEAINSVDPSYLVDSWTYNTREPMPEANDSVYASSSKSTTNVASGSCATGVVRTPATGYNVSGSGTSATATAVRKTTSWTSSNSGTCTVLTENVKVTWKYLKKSLDTSQIKGFNTVSDPTRFNNTVKWQGCIEERGPLSSGAMTFDQDNLPADLDPDLMPTSDDTRWKPAMPELSYWRGNTTSWTSGGSSSTSASSDYSATTMSTNAGYWVAAYYNSDSVECPKAAKRLSEMDRSDVEAYVSSSGDLRPGGFTYHDAGMIWGTRMLSPNGPFKADTAAWPNRNDPNRYIVFMTDGDMNSSWTAYQLYGIEYYDKRISGQDNDEAYHNARFLAECTAAKNRGITVFVVAFGQTLTTQLKTCATPGQAFQANDSAALDAAFQNIAKQIAQLRISQ</sequence>
<keyword evidence="4" id="KW-1185">Reference proteome</keyword>
<keyword evidence="1" id="KW-0472">Membrane</keyword>
<reference evidence="3 4" key="1">
    <citation type="submission" date="2019-07" db="EMBL/GenBank/DDBJ databases">
        <title>Full genome sequence of Sphingomonas sp. 4R-6-7(HKS19).</title>
        <authorList>
            <person name="Im W.-T."/>
        </authorList>
    </citation>
    <scope>NUCLEOTIDE SEQUENCE [LARGE SCALE GENOMIC DNA]</scope>
    <source>
        <strain evidence="3 4">HKS19</strain>
    </source>
</reference>
<dbReference type="RefSeq" id="WP_146571386.1">
    <property type="nucleotide sequence ID" value="NZ_CP042306.1"/>
</dbReference>
<feature type="domain" description="VWFA" evidence="2">
    <location>
        <begin position="519"/>
        <end position="620"/>
    </location>
</feature>
<keyword evidence="1" id="KW-0812">Transmembrane</keyword>
<evidence type="ECO:0000259" key="2">
    <source>
        <dbReference type="PROSITE" id="PS50234"/>
    </source>
</evidence>
<dbReference type="InterPro" id="IPR028087">
    <property type="entry name" value="Tad_N"/>
</dbReference>
<dbReference type="InterPro" id="IPR002035">
    <property type="entry name" value="VWF_A"/>
</dbReference>
<dbReference type="AlphaFoldDB" id="A0A5B8LIP4"/>
<keyword evidence="1" id="KW-1133">Transmembrane helix</keyword>
<dbReference type="Proteomes" id="UP000315673">
    <property type="component" value="Chromosome"/>
</dbReference>
<evidence type="ECO:0000313" key="3">
    <source>
        <dbReference type="EMBL" id="QDZ07675.1"/>
    </source>
</evidence>
<dbReference type="Gene3D" id="3.40.50.410">
    <property type="entry name" value="von Willebrand factor, type A domain"/>
    <property type="match status" value="2"/>
</dbReference>
<dbReference type="KEGG" id="spai:FPZ24_09370"/>
<protein>
    <recommendedName>
        <fullName evidence="2">VWFA domain-containing protein</fullName>
    </recommendedName>
</protein>
<dbReference type="Pfam" id="PF13400">
    <property type="entry name" value="Tad"/>
    <property type="match status" value="1"/>
</dbReference>
<dbReference type="InterPro" id="IPR036465">
    <property type="entry name" value="vWFA_dom_sf"/>
</dbReference>
<gene>
    <name evidence="3" type="ORF">FPZ24_09370</name>
</gene>
<dbReference type="SUPFAM" id="SSF53300">
    <property type="entry name" value="vWA-like"/>
    <property type="match status" value="1"/>
</dbReference>
<evidence type="ECO:0000313" key="4">
    <source>
        <dbReference type="Proteomes" id="UP000315673"/>
    </source>
</evidence>
<accession>A0A5B8LIP4</accession>
<dbReference type="PROSITE" id="PS50234">
    <property type="entry name" value="VWFA"/>
    <property type="match status" value="1"/>
</dbReference>
<organism evidence="3 4">
    <name type="scientific">Sphingomonas panacisoli</name>
    <dbReference type="NCBI Taxonomy" id="1813879"/>
    <lineage>
        <taxon>Bacteria</taxon>
        <taxon>Pseudomonadati</taxon>
        <taxon>Pseudomonadota</taxon>
        <taxon>Alphaproteobacteria</taxon>
        <taxon>Sphingomonadales</taxon>
        <taxon>Sphingomonadaceae</taxon>
        <taxon>Sphingomonas</taxon>
    </lineage>
</organism>
<evidence type="ECO:0000256" key="1">
    <source>
        <dbReference type="SAM" id="Phobius"/>
    </source>
</evidence>